<name>A0A9W8ASH4_9FUNG</name>
<dbReference type="PANTHER" id="PTHR21494">
    <property type="entry name" value="ACTIVATING SIGNAL COINTEGRATOR 1 COMPLEX SUBUNIT 2 ASC-1 COMPLEX SUBUNIT P100"/>
    <property type="match status" value="1"/>
</dbReference>
<proteinExistence type="predicted"/>
<feature type="region of interest" description="Disordered" evidence="1">
    <location>
        <begin position="803"/>
        <end position="881"/>
    </location>
</feature>
<dbReference type="AlphaFoldDB" id="A0A9W8ASH4"/>
<protein>
    <recommendedName>
        <fullName evidence="4">CUE domain-containing protein</fullName>
    </recommendedName>
</protein>
<dbReference type="SUPFAM" id="SSF46934">
    <property type="entry name" value="UBA-like"/>
    <property type="match status" value="1"/>
</dbReference>
<evidence type="ECO:0008006" key="4">
    <source>
        <dbReference type="Google" id="ProtNLM"/>
    </source>
</evidence>
<evidence type="ECO:0000256" key="1">
    <source>
        <dbReference type="SAM" id="MobiDB-lite"/>
    </source>
</evidence>
<comment type="caution">
    <text evidence="2">The sequence shown here is derived from an EMBL/GenBank/DDBJ whole genome shotgun (WGS) entry which is preliminary data.</text>
</comment>
<accession>A0A9W8ASH4</accession>
<feature type="compositionally biased region" description="Basic and acidic residues" evidence="1">
    <location>
        <begin position="817"/>
        <end position="835"/>
    </location>
</feature>
<dbReference type="Gene3D" id="1.10.8.10">
    <property type="entry name" value="DNA helicase RuvA subunit, C-terminal domain"/>
    <property type="match status" value="1"/>
</dbReference>
<organism evidence="2 3">
    <name type="scientific">Dispira parvispora</name>
    <dbReference type="NCBI Taxonomy" id="1520584"/>
    <lineage>
        <taxon>Eukaryota</taxon>
        <taxon>Fungi</taxon>
        <taxon>Fungi incertae sedis</taxon>
        <taxon>Zoopagomycota</taxon>
        <taxon>Kickxellomycotina</taxon>
        <taxon>Dimargaritomycetes</taxon>
        <taxon>Dimargaritales</taxon>
        <taxon>Dimargaritaceae</taxon>
        <taxon>Dispira</taxon>
    </lineage>
</organism>
<gene>
    <name evidence="2" type="ORF">IWQ62_004651</name>
</gene>
<keyword evidence="3" id="KW-1185">Reference proteome</keyword>
<dbReference type="PANTHER" id="PTHR21494:SF0">
    <property type="entry name" value="ACTIVATING SIGNAL COINTEGRATOR 1 COMPLEX SUBUNIT 2"/>
    <property type="match status" value="1"/>
</dbReference>
<dbReference type="OrthoDB" id="5577209at2759"/>
<evidence type="ECO:0000313" key="3">
    <source>
        <dbReference type="Proteomes" id="UP001150925"/>
    </source>
</evidence>
<sequence length="881" mass="97938">MANSSHTLVHPFTWHAFHPDSRDTTPNPELRQAWLSGLTTLSQADPSQIRDWVKDNSRLEGGTEDKMQSKSGLVSGQFLLGSLQALAQYAVVYDVAQMYRGVQMGETNHQAIPWSMLETESLKDDPKGQYLVGQLARQVVLSLVHLVDEVADPPRITSEVSKTLGVKVFHSGTLRHVMTLGGSVWGETYCGGVAGKSKLAGGSNGHGDPPLSSDSVGTNLRVLCQHIVQKCWEILPLFRHGLRVMGHDWVCRLKAIPATFSSETKDDGTPPSLLHGGYEVVKELTQLVSIITGYPQAACIPFAEQPDLARFVVNLFYQTARSLVVQHKDPIGESTSEIAGVDDGSRTLVLWLTGSLTYLLIVLSGFPQETCLQAWSGLLGSNPSVELSKSTQESALLGTIRPVETLFVKEPGFAGKRLERLTTLLLSIVEATQSSESPQTARNPSLLVLLERRFQLYEWLLEIYEHHPDDTLAYIIKFYETQLAHIHLTADLVNGMENLALAAGTTDRGKAAAGVLDPQLHQALEMYQCMDQEELNRSLAQIEEVVPHFGRGFIKAALALSGYKPDEVIMQLLEERFPEALASLDLQLTVEDLDGLESIDNEVPTEPISDVSEVEAEDPLRHRRNVFDNDEFDIFNRGQVADPNRVYQKPVFPTPDGPSLHEATSRNQLDTDIQDSSYKQAIVERALASLNQLDDEYDDTYDDTLLHHPAEGIATGDMEETLSGSSDQQLIQSTNPILPHEGRLLEYAVSHPEVYQRNRTTRQSALRKELRRITDLSDEQLEGWYIMFQRNPQHTQKLEQYASNQAVRGPSSSTSSADRHRDQRHSATSVKDRPSNRPSSQNVPSPEVQKKSTTKPRGPRANHNRKAQRAKKMRNTLPTDG</sequence>
<dbReference type="InterPro" id="IPR052586">
    <property type="entry name" value="ASCC2"/>
</dbReference>
<evidence type="ECO:0000313" key="2">
    <source>
        <dbReference type="EMBL" id="KAJ1959338.1"/>
    </source>
</evidence>
<feature type="compositionally biased region" description="Polar residues" evidence="1">
    <location>
        <begin position="803"/>
        <end position="816"/>
    </location>
</feature>
<dbReference type="InterPro" id="IPR009060">
    <property type="entry name" value="UBA-like_sf"/>
</dbReference>
<dbReference type="Proteomes" id="UP001150925">
    <property type="component" value="Unassembled WGS sequence"/>
</dbReference>
<reference evidence="2" key="1">
    <citation type="submission" date="2022-07" db="EMBL/GenBank/DDBJ databases">
        <title>Phylogenomic reconstructions and comparative analyses of Kickxellomycotina fungi.</title>
        <authorList>
            <person name="Reynolds N.K."/>
            <person name="Stajich J.E."/>
            <person name="Barry K."/>
            <person name="Grigoriev I.V."/>
            <person name="Crous P."/>
            <person name="Smith M.E."/>
        </authorList>
    </citation>
    <scope>NUCLEOTIDE SEQUENCE</scope>
    <source>
        <strain evidence="2">RSA 1196</strain>
    </source>
</reference>
<dbReference type="EMBL" id="JANBPY010001616">
    <property type="protein sequence ID" value="KAJ1959338.1"/>
    <property type="molecule type" value="Genomic_DNA"/>
</dbReference>
<feature type="compositionally biased region" description="Basic residues" evidence="1">
    <location>
        <begin position="852"/>
        <end position="874"/>
    </location>
</feature>
<dbReference type="GO" id="GO:0043130">
    <property type="term" value="F:ubiquitin binding"/>
    <property type="evidence" value="ECO:0007669"/>
    <property type="project" value="TreeGrafter"/>
</dbReference>